<keyword evidence="2" id="KW-1185">Reference proteome</keyword>
<proteinExistence type="predicted"/>
<evidence type="ECO:0000313" key="2">
    <source>
        <dbReference type="Proteomes" id="UP000516380"/>
    </source>
</evidence>
<sequence>MCAGLLTDPSLQTEVTEQVFALAETNVISAKAALAVSLLHPAGTDPIEPLLRRLAARIAATFPGTPTRSTTSCT</sequence>
<dbReference type="EMBL" id="AP023343">
    <property type="protein sequence ID" value="BCI88505.1"/>
    <property type="molecule type" value="Genomic_DNA"/>
</dbReference>
<evidence type="ECO:0000313" key="1">
    <source>
        <dbReference type="EMBL" id="BCI88505.1"/>
    </source>
</evidence>
<protein>
    <submittedName>
        <fullName evidence="1">Uncharacterized protein</fullName>
    </submittedName>
</protein>
<dbReference type="Proteomes" id="UP000516380">
    <property type="component" value="Chromosome"/>
</dbReference>
<accession>A0A7G1IFH3</accession>
<organism evidence="1 2">
    <name type="scientific">Mycobacterium kansasii</name>
    <dbReference type="NCBI Taxonomy" id="1768"/>
    <lineage>
        <taxon>Bacteria</taxon>
        <taxon>Bacillati</taxon>
        <taxon>Actinomycetota</taxon>
        <taxon>Actinomycetes</taxon>
        <taxon>Mycobacteriales</taxon>
        <taxon>Mycobacteriaceae</taxon>
        <taxon>Mycobacterium</taxon>
    </lineage>
</organism>
<name>A0A7G1IFH3_MYCKA</name>
<gene>
    <name evidence="1" type="ORF">NIIDMKKI_37110</name>
</gene>
<dbReference type="AlphaFoldDB" id="A0A7G1IFH3"/>
<reference evidence="1 2" key="1">
    <citation type="submission" date="2020-07" db="EMBL/GenBank/DDBJ databases">
        <title>Mycobacterium kansasii (former subtype) with zoonotic potential isolated from diseased indoor pet cat, Japan.</title>
        <authorList>
            <person name="Fukano H."/>
            <person name="Terazono T."/>
            <person name="Hoshino Y."/>
        </authorList>
    </citation>
    <scope>NUCLEOTIDE SEQUENCE [LARGE SCALE GENOMIC DNA]</scope>
    <source>
        <strain evidence="1 2">Kuro-I</strain>
    </source>
</reference>